<dbReference type="Gene3D" id="1.20.120.160">
    <property type="entry name" value="HPT domain"/>
    <property type="match status" value="1"/>
</dbReference>
<organism evidence="4 5">
    <name type="scientific">Pseudoalteromonas piratica</name>
    <dbReference type="NCBI Taxonomy" id="1348114"/>
    <lineage>
        <taxon>Bacteria</taxon>
        <taxon>Pseudomonadati</taxon>
        <taxon>Pseudomonadota</taxon>
        <taxon>Gammaproteobacteria</taxon>
        <taxon>Alteromonadales</taxon>
        <taxon>Pseudoalteromonadaceae</taxon>
        <taxon>Pseudoalteromonas</taxon>
    </lineage>
</organism>
<feature type="domain" description="HPt" evidence="3">
    <location>
        <begin position="10"/>
        <end position="110"/>
    </location>
</feature>
<dbReference type="SUPFAM" id="SSF47226">
    <property type="entry name" value="Histidine-containing phosphotransfer domain, HPT domain"/>
    <property type="match status" value="1"/>
</dbReference>
<sequence length="110" mass="12238">MDVKINQEALFAMQDLLQDQFLPTLEFCLTEFDRLHADLERDFDVNVTDTIRHAHSLKSNAAQFGAESLAQLAREIEHALGQGDSAHALSLKQALPAHISATKEQINKAI</sequence>
<dbReference type="PROSITE" id="PS50894">
    <property type="entry name" value="HPT"/>
    <property type="match status" value="1"/>
</dbReference>
<dbReference type="GO" id="GO:0000160">
    <property type="term" value="P:phosphorelay signal transduction system"/>
    <property type="evidence" value="ECO:0007669"/>
    <property type="project" value="UniProtKB-KW"/>
</dbReference>
<protein>
    <recommendedName>
        <fullName evidence="3">HPt domain-containing protein</fullName>
    </recommendedName>
</protein>
<accession>A0A0A7EIH1</accession>
<dbReference type="GO" id="GO:0004672">
    <property type="term" value="F:protein kinase activity"/>
    <property type="evidence" value="ECO:0007669"/>
    <property type="project" value="UniProtKB-ARBA"/>
</dbReference>
<name>A0A0A7EIH1_9GAMM</name>
<dbReference type="STRING" id="1348114.OM33_09650"/>
<dbReference type="HOGENOM" id="CLU_2118977_0_0_6"/>
<dbReference type="EMBL" id="CP009888">
    <property type="protein sequence ID" value="AIY66343.1"/>
    <property type="molecule type" value="Genomic_DNA"/>
</dbReference>
<keyword evidence="5" id="KW-1185">Reference proteome</keyword>
<feature type="modified residue" description="Phosphohistidine" evidence="2">
    <location>
        <position position="55"/>
    </location>
</feature>
<dbReference type="InterPro" id="IPR008207">
    <property type="entry name" value="Sig_transdc_His_kin_Hpt_dom"/>
</dbReference>
<gene>
    <name evidence="4" type="ORF">OM33_09650</name>
</gene>
<keyword evidence="1" id="KW-0902">Two-component regulatory system</keyword>
<evidence type="ECO:0000256" key="1">
    <source>
        <dbReference type="ARBA" id="ARBA00023012"/>
    </source>
</evidence>
<keyword evidence="2" id="KW-0597">Phosphoprotein</keyword>
<dbReference type="eggNOG" id="ENOG5032Y93">
    <property type="taxonomic scope" value="Bacteria"/>
</dbReference>
<dbReference type="Pfam" id="PF01627">
    <property type="entry name" value="Hpt"/>
    <property type="match status" value="1"/>
</dbReference>
<evidence type="ECO:0000259" key="3">
    <source>
        <dbReference type="PROSITE" id="PS50894"/>
    </source>
</evidence>
<evidence type="ECO:0000313" key="5">
    <source>
        <dbReference type="Proteomes" id="UP000030341"/>
    </source>
</evidence>
<dbReference type="KEGG" id="pseo:OM33_09650"/>
<evidence type="ECO:0000256" key="2">
    <source>
        <dbReference type="PROSITE-ProRule" id="PRU00110"/>
    </source>
</evidence>
<reference evidence="4 5" key="1">
    <citation type="submission" date="2014-11" db="EMBL/GenBank/DDBJ databases">
        <title>Complete Genome Sequence of Pseudoalteromonas sp. Strain OCN003 Isolated from Kaneohe Bay, Oahu, Hawaii.</title>
        <authorList>
            <person name="Beurmann S."/>
            <person name="Videau P."/>
            <person name="Ushijima B."/>
            <person name="Smith A.M."/>
            <person name="Aeby G.S."/>
            <person name="Callahan S.M."/>
            <person name="Belcaid M."/>
        </authorList>
    </citation>
    <scope>NUCLEOTIDE SEQUENCE [LARGE SCALE GENOMIC DNA]</scope>
    <source>
        <strain evidence="4 5">OCN003</strain>
    </source>
</reference>
<proteinExistence type="predicted"/>
<dbReference type="Proteomes" id="UP000030341">
    <property type="component" value="Chromosome 1"/>
</dbReference>
<evidence type="ECO:0000313" key="4">
    <source>
        <dbReference type="EMBL" id="AIY66343.1"/>
    </source>
</evidence>
<dbReference type="InterPro" id="IPR036641">
    <property type="entry name" value="HPT_dom_sf"/>
</dbReference>
<dbReference type="AlphaFoldDB" id="A0A0A7EIH1"/>